<accession>A0A117NHU0</accession>
<sequence>MRPIRRSAWPLLVLLHARFGPTCEPGPFGQRDGNFTSDNLASPDDSELECE</sequence>
<protein>
    <submittedName>
        <fullName evidence="3">Uncharacterized protein</fullName>
    </submittedName>
</protein>
<evidence type="ECO:0000256" key="2">
    <source>
        <dbReference type="SAM" id="SignalP"/>
    </source>
</evidence>
<organism evidence="3">
    <name type="scientific">Picea glauca</name>
    <name type="common">White spruce</name>
    <name type="synonym">Pinus glauca</name>
    <dbReference type="NCBI Taxonomy" id="3330"/>
    <lineage>
        <taxon>Eukaryota</taxon>
        <taxon>Viridiplantae</taxon>
        <taxon>Streptophyta</taxon>
        <taxon>Embryophyta</taxon>
        <taxon>Tracheophyta</taxon>
        <taxon>Spermatophyta</taxon>
        <taxon>Pinopsida</taxon>
        <taxon>Pinidae</taxon>
        <taxon>Conifers I</taxon>
        <taxon>Pinales</taxon>
        <taxon>Pinaceae</taxon>
        <taxon>Picea</taxon>
    </lineage>
</organism>
<feature type="signal peptide" evidence="2">
    <location>
        <begin position="1"/>
        <end position="25"/>
    </location>
</feature>
<geneLocation type="mitochondrion" evidence="3"/>
<feature type="region of interest" description="Disordered" evidence="1">
    <location>
        <begin position="25"/>
        <end position="51"/>
    </location>
</feature>
<evidence type="ECO:0000256" key="1">
    <source>
        <dbReference type="SAM" id="MobiDB-lite"/>
    </source>
</evidence>
<evidence type="ECO:0000313" key="3">
    <source>
        <dbReference type="EMBL" id="KUM48845.1"/>
    </source>
</evidence>
<gene>
    <name evidence="3" type="ORF">ABT39_MTgene4181</name>
</gene>
<keyword evidence="3" id="KW-0496">Mitochondrion</keyword>
<keyword evidence="2" id="KW-0732">Signal</keyword>
<dbReference type="AlphaFoldDB" id="A0A117NHU0"/>
<proteinExistence type="predicted"/>
<dbReference type="EMBL" id="LKAM01000004">
    <property type="protein sequence ID" value="KUM48845.1"/>
    <property type="molecule type" value="Genomic_DNA"/>
</dbReference>
<reference evidence="3" key="1">
    <citation type="journal article" date="2015" name="Genome Biol. Evol.">
        <title>Organellar Genomes of White Spruce (Picea glauca): Assembly and Annotation.</title>
        <authorList>
            <person name="Jackman S.D."/>
            <person name="Warren R.L."/>
            <person name="Gibb E.A."/>
            <person name="Vandervalk B.P."/>
            <person name="Mohamadi H."/>
            <person name="Chu J."/>
            <person name="Raymond A."/>
            <person name="Pleasance S."/>
            <person name="Coope R."/>
            <person name="Wildung M.R."/>
            <person name="Ritland C.E."/>
            <person name="Bousquet J."/>
            <person name="Jones S.J."/>
            <person name="Bohlmann J."/>
            <person name="Birol I."/>
        </authorList>
    </citation>
    <scope>NUCLEOTIDE SEQUENCE [LARGE SCALE GENOMIC DNA]</scope>
    <source>
        <tissue evidence="3">Flushing bud</tissue>
    </source>
</reference>
<name>A0A117NHU0_PICGL</name>
<feature type="chain" id="PRO_5007152042" evidence="2">
    <location>
        <begin position="26"/>
        <end position="51"/>
    </location>
</feature>
<comment type="caution">
    <text evidence="3">The sequence shown here is derived from an EMBL/GenBank/DDBJ whole genome shotgun (WGS) entry which is preliminary data.</text>
</comment>